<dbReference type="SUPFAM" id="SSF56112">
    <property type="entry name" value="Protein kinase-like (PK-like)"/>
    <property type="match status" value="1"/>
</dbReference>
<keyword evidence="2" id="KW-0418">Kinase</keyword>
<keyword evidence="2" id="KW-0808">Transferase</keyword>
<dbReference type="InterPro" id="IPR011009">
    <property type="entry name" value="Kinase-like_dom_sf"/>
</dbReference>
<sequence length="326" mass="36754">MESITKNRQSLDTLRAMIGRAYGPAQLPSGDDWVSELGHGWFNVAYRIRLRDGTEVVLKIAPPPHIEVMTYERGAMAIELASLRLIADQTSVPVPRVDHADRSRELCDADYFFMPYIDADNLGIVKESLTTADVDAYHEALGAANRDLNSIRGVAFGSLSGPGDATWRACFTRMIGDVLTDGERRAVDIGYPYTLVRDVITANLDCLDEVTEPRFVEWDLWDGNVMIRDGKIVAIIDHERAFYGDPLIEAGFTGIDLPAFGDPTAFVRGYGHRELTSTERRRRRLYTLYLVLIMIIETNYRGHTDTEQYDWARERLQEVMPLFGAA</sequence>
<dbReference type="RefSeq" id="WP_111654048.1">
    <property type="nucleotide sequence ID" value="NZ_JACHWI010000003.1"/>
</dbReference>
<dbReference type="Gene3D" id="3.30.200.20">
    <property type="entry name" value="Phosphorylase Kinase, domain 1"/>
    <property type="match status" value="1"/>
</dbReference>
<dbReference type="PANTHER" id="PTHR21310">
    <property type="entry name" value="AMINOGLYCOSIDE PHOSPHOTRANSFERASE-RELATED-RELATED"/>
    <property type="match status" value="1"/>
</dbReference>
<dbReference type="OrthoDB" id="5490445at2"/>
<accession>A0A327Z4Q0</accession>
<reference evidence="2 3" key="1">
    <citation type="submission" date="2018-06" db="EMBL/GenBank/DDBJ databases">
        <title>Genomic Encyclopedia of Type Strains, Phase III (KMG-III): the genomes of soil and plant-associated and newly described type strains.</title>
        <authorList>
            <person name="Whitman W."/>
        </authorList>
    </citation>
    <scope>NUCLEOTIDE SEQUENCE [LARGE SCALE GENOMIC DNA]</scope>
    <source>
        <strain evidence="2 3">CGMCC 4.7090</strain>
    </source>
</reference>
<gene>
    <name evidence="2" type="ORF">B0I29_123157</name>
</gene>
<dbReference type="AlphaFoldDB" id="A0A327Z4Q0"/>
<evidence type="ECO:0000313" key="2">
    <source>
        <dbReference type="EMBL" id="RAK27523.1"/>
    </source>
</evidence>
<dbReference type="EMBL" id="QLMJ01000023">
    <property type="protein sequence ID" value="RAK27523.1"/>
    <property type="molecule type" value="Genomic_DNA"/>
</dbReference>
<evidence type="ECO:0000259" key="1">
    <source>
        <dbReference type="Pfam" id="PF01636"/>
    </source>
</evidence>
<evidence type="ECO:0000313" key="3">
    <source>
        <dbReference type="Proteomes" id="UP000249341"/>
    </source>
</evidence>
<protein>
    <submittedName>
        <fullName evidence="2">Aminoglycoside phosphotransferase (APT) family kinase protein</fullName>
    </submittedName>
</protein>
<dbReference type="GO" id="GO:0016301">
    <property type="term" value="F:kinase activity"/>
    <property type="evidence" value="ECO:0007669"/>
    <property type="project" value="UniProtKB-KW"/>
</dbReference>
<feature type="domain" description="Aminoglycoside phosphotransferase" evidence="1">
    <location>
        <begin position="34"/>
        <end position="285"/>
    </location>
</feature>
<dbReference type="Gene3D" id="3.90.1200.10">
    <property type="match status" value="1"/>
</dbReference>
<organism evidence="2 3">
    <name type="scientific">Actinoplanes lutulentus</name>
    <dbReference type="NCBI Taxonomy" id="1287878"/>
    <lineage>
        <taxon>Bacteria</taxon>
        <taxon>Bacillati</taxon>
        <taxon>Actinomycetota</taxon>
        <taxon>Actinomycetes</taxon>
        <taxon>Micromonosporales</taxon>
        <taxon>Micromonosporaceae</taxon>
        <taxon>Actinoplanes</taxon>
    </lineage>
</organism>
<dbReference type="Pfam" id="PF01636">
    <property type="entry name" value="APH"/>
    <property type="match status" value="1"/>
</dbReference>
<keyword evidence="3" id="KW-1185">Reference proteome</keyword>
<dbReference type="Proteomes" id="UP000249341">
    <property type="component" value="Unassembled WGS sequence"/>
</dbReference>
<dbReference type="InterPro" id="IPR002575">
    <property type="entry name" value="Aminoglycoside_PTrfase"/>
</dbReference>
<comment type="caution">
    <text evidence="2">The sequence shown here is derived from an EMBL/GenBank/DDBJ whole genome shotgun (WGS) entry which is preliminary data.</text>
</comment>
<proteinExistence type="predicted"/>
<dbReference type="PANTHER" id="PTHR21310:SF15">
    <property type="entry name" value="AMINOGLYCOSIDE PHOSPHOTRANSFERASE DOMAIN-CONTAINING PROTEIN"/>
    <property type="match status" value="1"/>
</dbReference>
<dbReference type="InterPro" id="IPR051678">
    <property type="entry name" value="AGP_Transferase"/>
</dbReference>
<name>A0A327Z4Q0_9ACTN</name>